<keyword evidence="7" id="KW-0479">Metal-binding</keyword>
<keyword evidence="3" id="KW-1003">Cell membrane</keyword>
<reference evidence="10" key="1">
    <citation type="submission" date="2009-09" db="EMBL/GenBank/DDBJ databases">
        <title>The complete chromosome of Desulfohalobium retbaense DSM 5692.</title>
        <authorList>
            <consortium name="US DOE Joint Genome Institute (JGI-PGF)"/>
            <person name="Lucas S."/>
            <person name="Copeland A."/>
            <person name="Lapidus A."/>
            <person name="Glavina del Rio T."/>
            <person name="Dalin E."/>
            <person name="Tice H."/>
            <person name="Bruce D."/>
            <person name="Goodwin L."/>
            <person name="Pitluck S."/>
            <person name="Kyrpides N."/>
            <person name="Mavromatis K."/>
            <person name="Ivanova N."/>
            <person name="Mikhailova N."/>
            <person name="Munk A.C."/>
            <person name="Brettin T."/>
            <person name="Detter J.C."/>
            <person name="Han C."/>
            <person name="Tapia R."/>
            <person name="Larimer F."/>
            <person name="Land M."/>
            <person name="Hauser L."/>
            <person name="Markowitz V."/>
            <person name="Cheng J.-F."/>
            <person name="Hugenholtz P."/>
            <person name="Woyke T."/>
            <person name="Wu D."/>
            <person name="Spring S."/>
            <person name="Klenk H.-P."/>
            <person name="Eisen J.A."/>
        </authorList>
    </citation>
    <scope>NUCLEOTIDE SEQUENCE [LARGE SCALE GENOMIC DNA]</scope>
    <source>
        <strain evidence="10">DSM 5692</strain>
    </source>
</reference>
<evidence type="ECO:0000256" key="4">
    <source>
        <dbReference type="ARBA" id="ARBA00022692"/>
    </source>
</evidence>
<evidence type="ECO:0000256" key="2">
    <source>
        <dbReference type="ARBA" id="ARBA00008488"/>
    </source>
</evidence>
<evidence type="ECO:0000313" key="9">
    <source>
        <dbReference type="EMBL" id="ACV68867.1"/>
    </source>
</evidence>
<name>C8X370_DESRD</name>
<dbReference type="AlphaFoldDB" id="C8X370"/>
<evidence type="ECO:0000256" key="8">
    <source>
        <dbReference type="SAM" id="Phobius"/>
    </source>
</evidence>
<dbReference type="PROSITE" id="PS51257">
    <property type="entry name" value="PROKAR_LIPOPROTEIN"/>
    <property type="match status" value="1"/>
</dbReference>
<dbReference type="eggNOG" id="COG1272">
    <property type="taxonomic scope" value="Bacteria"/>
</dbReference>
<dbReference type="InterPro" id="IPR004254">
    <property type="entry name" value="AdipoR/HlyIII-related"/>
</dbReference>
<dbReference type="GO" id="GO:0046872">
    <property type="term" value="F:metal ion binding"/>
    <property type="evidence" value="ECO:0007669"/>
    <property type="project" value="UniProtKB-KW"/>
</dbReference>
<dbReference type="PANTHER" id="PTHR20855">
    <property type="entry name" value="ADIPOR/PROGESTIN RECEPTOR-RELATED"/>
    <property type="match status" value="1"/>
</dbReference>
<keyword evidence="4 8" id="KW-0812">Transmembrane</keyword>
<dbReference type="OrthoDB" id="9813689at2"/>
<dbReference type="HOGENOM" id="CLU_051078_1_0_7"/>
<feature type="transmembrane region" description="Helical" evidence="8">
    <location>
        <begin position="51"/>
        <end position="74"/>
    </location>
</feature>
<feature type="transmembrane region" description="Helical" evidence="8">
    <location>
        <begin position="140"/>
        <end position="160"/>
    </location>
</feature>
<dbReference type="GO" id="GO:0140911">
    <property type="term" value="F:pore-forming activity"/>
    <property type="evidence" value="ECO:0007669"/>
    <property type="project" value="InterPro"/>
</dbReference>
<feature type="binding site" evidence="7">
    <location>
        <position position="194"/>
    </location>
    <ligand>
        <name>Zn(2+)</name>
        <dbReference type="ChEBI" id="CHEBI:29105"/>
    </ligand>
</feature>
<feature type="transmembrane region" description="Helical" evidence="8">
    <location>
        <begin position="21"/>
        <end position="45"/>
    </location>
</feature>
<keyword evidence="7" id="KW-0862">Zinc</keyword>
<evidence type="ECO:0000256" key="6">
    <source>
        <dbReference type="ARBA" id="ARBA00023136"/>
    </source>
</evidence>
<reference evidence="9 10" key="2">
    <citation type="journal article" date="2010" name="Stand. Genomic Sci.">
        <title>Complete genome sequence of Desulfohalobium retbaense type strain (HR(100)).</title>
        <authorList>
            <person name="Spring S."/>
            <person name="Nolan M."/>
            <person name="Lapidus A."/>
            <person name="Glavina Del Rio T."/>
            <person name="Copeland A."/>
            <person name="Tice H."/>
            <person name="Cheng J.F."/>
            <person name="Lucas S."/>
            <person name="Land M."/>
            <person name="Chen F."/>
            <person name="Bruce D."/>
            <person name="Goodwin L."/>
            <person name="Pitluck S."/>
            <person name="Ivanova N."/>
            <person name="Mavromatis K."/>
            <person name="Mikhailova N."/>
            <person name="Pati A."/>
            <person name="Chen A."/>
            <person name="Palaniappan K."/>
            <person name="Hauser L."/>
            <person name="Chang Y.J."/>
            <person name="Jeffries C.D."/>
            <person name="Munk C."/>
            <person name="Kiss H."/>
            <person name="Chain P."/>
            <person name="Han C."/>
            <person name="Brettin T."/>
            <person name="Detter J.C."/>
            <person name="Schuler E."/>
            <person name="Goker M."/>
            <person name="Rohde M."/>
            <person name="Bristow J."/>
            <person name="Eisen J.A."/>
            <person name="Markowitz V."/>
            <person name="Hugenholtz P."/>
            <person name="Kyrpides N.C."/>
            <person name="Klenk H.P."/>
        </authorList>
    </citation>
    <scope>NUCLEOTIDE SEQUENCE [LARGE SCALE GENOMIC DNA]</scope>
    <source>
        <strain evidence="9 10">DSM 5692</strain>
    </source>
</reference>
<organism evidence="9 10">
    <name type="scientific">Desulfohalobium retbaense (strain ATCC 49708 / DSM 5692 / JCM 16813 / HR100)</name>
    <dbReference type="NCBI Taxonomy" id="485915"/>
    <lineage>
        <taxon>Bacteria</taxon>
        <taxon>Pseudomonadati</taxon>
        <taxon>Thermodesulfobacteriota</taxon>
        <taxon>Desulfovibrionia</taxon>
        <taxon>Desulfovibrionales</taxon>
        <taxon>Desulfohalobiaceae</taxon>
        <taxon>Desulfohalobium</taxon>
    </lineage>
</organism>
<dbReference type="GO" id="GO:0005886">
    <property type="term" value="C:plasma membrane"/>
    <property type="evidence" value="ECO:0007669"/>
    <property type="project" value="UniProtKB-SubCell"/>
</dbReference>
<evidence type="ECO:0000256" key="5">
    <source>
        <dbReference type="ARBA" id="ARBA00022989"/>
    </source>
</evidence>
<dbReference type="Proteomes" id="UP000001052">
    <property type="component" value="Chromosome"/>
</dbReference>
<evidence type="ECO:0000256" key="7">
    <source>
        <dbReference type="PIRSR" id="PIRSR604254-1"/>
    </source>
</evidence>
<feature type="binding site" evidence="7">
    <location>
        <position position="72"/>
    </location>
    <ligand>
        <name>Zn(2+)</name>
        <dbReference type="ChEBI" id="CHEBI:29105"/>
    </ligand>
</feature>
<dbReference type="NCBIfam" id="TIGR01065">
    <property type="entry name" value="hlyIII"/>
    <property type="match status" value="1"/>
</dbReference>
<comment type="subcellular location">
    <subcellularLocation>
        <location evidence="1">Cell membrane</location>
        <topology evidence="1">Multi-pass membrane protein</topology>
    </subcellularLocation>
</comment>
<dbReference type="PANTHER" id="PTHR20855:SF3">
    <property type="entry name" value="LD03007P"/>
    <property type="match status" value="1"/>
</dbReference>
<dbReference type="KEGG" id="drt:Dret_1583"/>
<keyword evidence="6 8" id="KW-0472">Membrane</keyword>
<protein>
    <submittedName>
        <fullName evidence="9">Channel protein, hemolysin III family</fullName>
    </submittedName>
</protein>
<keyword evidence="10" id="KW-1185">Reference proteome</keyword>
<dbReference type="InterPro" id="IPR005744">
    <property type="entry name" value="Hy-lIII"/>
</dbReference>
<feature type="transmembrane region" description="Helical" evidence="8">
    <location>
        <begin position="199"/>
        <end position="216"/>
    </location>
</feature>
<proteinExistence type="inferred from homology"/>
<evidence type="ECO:0000313" key="10">
    <source>
        <dbReference type="Proteomes" id="UP000001052"/>
    </source>
</evidence>
<dbReference type="Pfam" id="PF03006">
    <property type="entry name" value="HlyIII"/>
    <property type="match status" value="1"/>
</dbReference>
<feature type="transmembrane region" description="Helical" evidence="8">
    <location>
        <begin position="113"/>
        <end position="133"/>
    </location>
</feature>
<keyword evidence="5 8" id="KW-1133">Transmembrane helix</keyword>
<evidence type="ECO:0000256" key="1">
    <source>
        <dbReference type="ARBA" id="ARBA00004651"/>
    </source>
</evidence>
<dbReference type="STRING" id="485915.Dret_1583"/>
<feature type="binding site" evidence="7">
    <location>
        <position position="198"/>
    </location>
    <ligand>
        <name>Zn(2+)</name>
        <dbReference type="ChEBI" id="CHEBI:29105"/>
    </ligand>
</feature>
<gene>
    <name evidence="9" type="ordered locus">Dret_1583</name>
</gene>
<dbReference type="EMBL" id="CP001734">
    <property type="protein sequence ID" value="ACV68867.1"/>
    <property type="molecule type" value="Genomic_DNA"/>
</dbReference>
<sequence length="218" mass="24166">MRDGYIDPHCQYSRGEEIANSLTHGLGIAASCVGLIVLVVSASYSGDPNRIIGVTIFGASLILLYLASTLYHCLPSPRAKQVLRKLDHAAIYILIAGTYTPFMLVVVDGPLSWTILSIIWTLALVGVVFKCCWTGRLRRLSLAVYIGMGWLCVLAFSELLRNTPTSGFIFLVLGGLFYTGGTIFYGWKRLRFNHAIWHLFVLTGSVMHFLSVYQSVLR</sequence>
<dbReference type="RefSeq" id="WP_015752010.1">
    <property type="nucleotide sequence ID" value="NC_013223.1"/>
</dbReference>
<feature type="transmembrane region" description="Helical" evidence="8">
    <location>
        <begin position="166"/>
        <end position="187"/>
    </location>
</feature>
<comment type="similarity">
    <text evidence="2">Belongs to the UPF0073 (Hly-III) family.</text>
</comment>
<accession>C8X370</accession>
<feature type="transmembrane region" description="Helical" evidence="8">
    <location>
        <begin position="86"/>
        <end position="107"/>
    </location>
</feature>
<evidence type="ECO:0000256" key="3">
    <source>
        <dbReference type="ARBA" id="ARBA00022475"/>
    </source>
</evidence>